<organism evidence="3 4">
    <name type="scientific">Triplophysa rosa</name>
    <name type="common">Cave loach</name>
    <dbReference type="NCBI Taxonomy" id="992332"/>
    <lineage>
        <taxon>Eukaryota</taxon>
        <taxon>Metazoa</taxon>
        <taxon>Chordata</taxon>
        <taxon>Craniata</taxon>
        <taxon>Vertebrata</taxon>
        <taxon>Euteleostomi</taxon>
        <taxon>Actinopterygii</taxon>
        <taxon>Neopterygii</taxon>
        <taxon>Teleostei</taxon>
        <taxon>Ostariophysi</taxon>
        <taxon>Cypriniformes</taxon>
        <taxon>Nemacheilidae</taxon>
        <taxon>Triplophysa</taxon>
    </lineage>
</organism>
<evidence type="ECO:0000256" key="2">
    <source>
        <dbReference type="SAM" id="Phobius"/>
    </source>
</evidence>
<name>A0A9W7WJ78_TRIRA</name>
<keyword evidence="2" id="KW-0472">Membrane</keyword>
<reference evidence="3" key="1">
    <citation type="submission" date="2021-02" db="EMBL/GenBank/DDBJ databases">
        <title>Comparative genomics reveals that relaxation of natural selection precedes convergent phenotypic evolution of cavefish.</title>
        <authorList>
            <person name="Peng Z."/>
        </authorList>
    </citation>
    <scope>NUCLEOTIDE SEQUENCE</scope>
    <source>
        <tissue evidence="3">Muscle</tissue>
    </source>
</reference>
<feature type="region of interest" description="Disordered" evidence="1">
    <location>
        <begin position="119"/>
        <end position="142"/>
    </location>
</feature>
<proteinExistence type="predicted"/>
<feature type="transmembrane region" description="Helical" evidence="2">
    <location>
        <begin position="48"/>
        <end position="73"/>
    </location>
</feature>
<keyword evidence="2" id="KW-0812">Transmembrane</keyword>
<gene>
    <name evidence="3" type="ORF">IRJ41_012776</name>
</gene>
<sequence>MKLTVVALAEACSPDKRQTVNSGFPEQAYSGQPSNCLRGQFFYMKCDALYWIFGYRVLIVSFLSLYLQFLLFIKKLYPCIKSRSDKGQYLGRTSRQGCQEQRCLSICSPPRIPQIFHARPSPPFASRGKSSSSARTLARGSRARDTRRSMRAVWLEYRNRYEFWIFFIDCTVAECGKYDACPCVFRQKLRSASKRPLERDRHVTSSANVLPEGRQDPGSQ</sequence>
<protein>
    <submittedName>
        <fullName evidence="3">Uncharacterized protein</fullName>
    </submittedName>
</protein>
<feature type="region of interest" description="Disordered" evidence="1">
    <location>
        <begin position="195"/>
        <end position="220"/>
    </location>
</feature>
<dbReference type="Proteomes" id="UP001059041">
    <property type="component" value="Linkage Group LG11"/>
</dbReference>
<evidence type="ECO:0000256" key="1">
    <source>
        <dbReference type="SAM" id="MobiDB-lite"/>
    </source>
</evidence>
<keyword evidence="2" id="KW-1133">Transmembrane helix</keyword>
<evidence type="ECO:0000313" key="3">
    <source>
        <dbReference type="EMBL" id="KAI7803867.1"/>
    </source>
</evidence>
<dbReference type="AlphaFoldDB" id="A0A9W7WJ78"/>
<comment type="caution">
    <text evidence="3">The sequence shown here is derived from an EMBL/GenBank/DDBJ whole genome shotgun (WGS) entry which is preliminary data.</text>
</comment>
<evidence type="ECO:0000313" key="4">
    <source>
        <dbReference type="Proteomes" id="UP001059041"/>
    </source>
</evidence>
<dbReference type="EMBL" id="JAFHDT010000011">
    <property type="protein sequence ID" value="KAI7803867.1"/>
    <property type="molecule type" value="Genomic_DNA"/>
</dbReference>
<accession>A0A9W7WJ78</accession>
<keyword evidence="4" id="KW-1185">Reference proteome</keyword>